<comment type="caution">
    <text evidence="1">The sequence shown here is derived from an EMBL/GenBank/DDBJ whole genome shotgun (WGS) entry which is preliminary data.</text>
</comment>
<dbReference type="AlphaFoldDB" id="A0A8S0ZK25"/>
<gene>
    <name evidence="1" type="ORF">APLA_LOCUS5387</name>
    <name evidence="2" type="ORF">APLA_LOCUS8097</name>
</gene>
<evidence type="ECO:0000313" key="1">
    <source>
        <dbReference type="EMBL" id="CAB3233714.1"/>
    </source>
</evidence>
<proteinExistence type="predicted"/>
<sequence length="96" mass="10828">MNFIFPNVPSPCGPETTFSTCSQSDRACLTRPCGTPRRRSVAKRSPKCCTASRWSRKSTLRCSLAKILPPSLLMALKMLHQYDANEWRYSSLSVSR</sequence>
<dbReference type="EMBL" id="CADEBD010000306">
    <property type="protein sequence ID" value="CAB3238250.1"/>
    <property type="molecule type" value="Genomic_DNA"/>
</dbReference>
<evidence type="ECO:0000313" key="4">
    <source>
        <dbReference type="Proteomes" id="UP000494256"/>
    </source>
</evidence>
<reference evidence="3 4" key="1">
    <citation type="submission" date="2020-04" db="EMBL/GenBank/DDBJ databases">
        <authorList>
            <person name="Wallbank WR R."/>
            <person name="Pardo Diaz C."/>
            <person name="Kozak K."/>
            <person name="Martin S."/>
            <person name="Jiggins C."/>
            <person name="Moest M."/>
            <person name="Warren A I."/>
            <person name="Byers J.R.P. K."/>
            <person name="Montejo-Kovacevich G."/>
            <person name="Yen C E."/>
        </authorList>
    </citation>
    <scope>NUCLEOTIDE SEQUENCE [LARGE SCALE GENOMIC DNA]</scope>
</reference>
<dbReference type="EMBL" id="CADEBC010000479">
    <property type="protein sequence ID" value="CAB3233714.1"/>
    <property type="molecule type" value="Genomic_DNA"/>
</dbReference>
<name>A0A8S0ZK25_ARCPL</name>
<accession>A0A8S0ZK25</accession>
<evidence type="ECO:0000313" key="2">
    <source>
        <dbReference type="EMBL" id="CAB3238250.1"/>
    </source>
</evidence>
<dbReference type="Proteomes" id="UP000494256">
    <property type="component" value="Unassembled WGS sequence"/>
</dbReference>
<dbReference type="Proteomes" id="UP000494106">
    <property type="component" value="Unassembled WGS sequence"/>
</dbReference>
<keyword evidence="3" id="KW-1185">Reference proteome</keyword>
<evidence type="ECO:0000313" key="3">
    <source>
        <dbReference type="Proteomes" id="UP000494106"/>
    </source>
</evidence>
<organism evidence="1 3">
    <name type="scientific">Arctia plantaginis</name>
    <name type="common">Wood tiger moth</name>
    <name type="synonym">Phalaena plantaginis</name>
    <dbReference type="NCBI Taxonomy" id="874455"/>
    <lineage>
        <taxon>Eukaryota</taxon>
        <taxon>Metazoa</taxon>
        <taxon>Ecdysozoa</taxon>
        <taxon>Arthropoda</taxon>
        <taxon>Hexapoda</taxon>
        <taxon>Insecta</taxon>
        <taxon>Pterygota</taxon>
        <taxon>Neoptera</taxon>
        <taxon>Endopterygota</taxon>
        <taxon>Lepidoptera</taxon>
        <taxon>Glossata</taxon>
        <taxon>Ditrysia</taxon>
        <taxon>Noctuoidea</taxon>
        <taxon>Erebidae</taxon>
        <taxon>Arctiinae</taxon>
        <taxon>Arctia</taxon>
    </lineage>
</organism>
<protein>
    <submittedName>
        <fullName evidence="1">Uncharacterized protein</fullName>
    </submittedName>
</protein>